<dbReference type="AlphaFoldDB" id="A0A1E7JN24"/>
<protein>
    <recommendedName>
        <fullName evidence="4">Nitroreductase</fullName>
    </recommendedName>
</protein>
<dbReference type="SUPFAM" id="SSF55469">
    <property type="entry name" value="FMN-dependent nitroreductase-like"/>
    <property type="match status" value="2"/>
</dbReference>
<evidence type="ECO:0000313" key="2">
    <source>
        <dbReference type="EMBL" id="OEU89671.1"/>
    </source>
</evidence>
<sequence length="350" mass="37886">MPSTSFARGEVVESLVRDACMAPSMHNAQPWTFRYSRRSEALTLRMDAERAMPLADPQLRALHLGCGAALFNLRVAAQNAGFRPVVTLLPDPDDRQTLAALSLRETAGALDPDLPLLYTAIAERRTSRYPFAERPIPAALAKVLVEQARAEGAVLEFLSGWHLSLVLDVIEEAELSSARTGDPDEQRWVRTGVKLSDAVADGVPEYRFGPRKGDGRAPVRDFARGRSDSGPGSDPGSGMGSGPGQDPGSGPGTAEFEHMPHLGLLCTEHDHPADWLVAGQAMERMLLMATREGLATSLATQALERSELRWLLRDPVWGAGPVQMVVRLGFGSLGRSTPRRPVGEVLEFVP</sequence>
<evidence type="ECO:0000313" key="3">
    <source>
        <dbReference type="Proteomes" id="UP000176087"/>
    </source>
</evidence>
<dbReference type="InterPro" id="IPR050627">
    <property type="entry name" value="Nitroreductase/BluB"/>
</dbReference>
<dbReference type="NCBIfam" id="NF047509">
    <property type="entry name" value="Rv3131_FMN_oxido"/>
    <property type="match status" value="1"/>
</dbReference>
<dbReference type="Proteomes" id="UP000176087">
    <property type="component" value="Unassembled WGS sequence"/>
</dbReference>
<evidence type="ECO:0000256" key="1">
    <source>
        <dbReference type="SAM" id="MobiDB-lite"/>
    </source>
</evidence>
<keyword evidence="3" id="KW-1185">Reference proteome</keyword>
<name>A0A1E7JN24_9ACTN</name>
<feature type="compositionally biased region" description="Gly residues" evidence="1">
    <location>
        <begin position="233"/>
        <end position="251"/>
    </location>
</feature>
<dbReference type="STRING" id="933944.AN215_08060"/>
<dbReference type="InterPro" id="IPR000415">
    <property type="entry name" value="Nitroreductase-like"/>
</dbReference>
<organism evidence="2 3">
    <name type="scientific">Streptomyces abyssalis</name>
    <dbReference type="NCBI Taxonomy" id="933944"/>
    <lineage>
        <taxon>Bacteria</taxon>
        <taxon>Bacillati</taxon>
        <taxon>Actinomycetota</taxon>
        <taxon>Actinomycetes</taxon>
        <taxon>Kitasatosporales</taxon>
        <taxon>Streptomycetaceae</taxon>
        <taxon>Streptomyces</taxon>
    </lineage>
</organism>
<reference evidence="2 3" key="1">
    <citation type="journal article" date="2016" name="Front. Microbiol.">
        <title>Comparative Genomics Analysis of Streptomyces Species Reveals Their Adaptation to the Marine Environment and Their Diversity at the Genomic Level.</title>
        <authorList>
            <person name="Tian X."/>
            <person name="Zhang Z."/>
            <person name="Yang T."/>
            <person name="Chen M."/>
            <person name="Li J."/>
            <person name="Chen F."/>
            <person name="Yang J."/>
            <person name="Li W."/>
            <person name="Zhang B."/>
            <person name="Zhang Z."/>
            <person name="Wu J."/>
            <person name="Zhang C."/>
            <person name="Long L."/>
            <person name="Xiao J."/>
        </authorList>
    </citation>
    <scope>NUCLEOTIDE SEQUENCE [LARGE SCALE GENOMIC DNA]</scope>
    <source>
        <strain evidence="2 3">SCSIO 10390</strain>
    </source>
</reference>
<accession>A0A1E7JN24</accession>
<evidence type="ECO:0008006" key="4">
    <source>
        <dbReference type="Google" id="ProtNLM"/>
    </source>
</evidence>
<dbReference type="Gene3D" id="3.40.109.10">
    <property type="entry name" value="NADH Oxidase"/>
    <property type="match status" value="1"/>
</dbReference>
<dbReference type="PANTHER" id="PTHR23026:SF123">
    <property type="entry name" value="NAD(P)H NITROREDUCTASE RV3131-RELATED"/>
    <property type="match status" value="1"/>
</dbReference>
<dbReference type="PATRIC" id="fig|933944.5.peg.737"/>
<dbReference type="GO" id="GO:0016491">
    <property type="term" value="F:oxidoreductase activity"/>
    <property type="evidence" value="ECO:0007669"/>
    <property type="project" value="InterPro"/>
</dbReference>
<dbReference type="EMBL" id="LJGT01000038">
    <property type="protein sequence ID" value="OEU89671.1"/>
    <property type="molecule type" value="Genomic_DNA"/>
</dbReference>
<comment type="caution">
    <text evidence="2">The sequence shown here is derived from an EMBL/GenBank/DDBJ whole genome shotgun (WGS) entry which is preliminary data.</text>
</comment>
<dbReference type="PANTHER" id="PTHR23026">
    <property type="entry name" value="NADPH NITROREDUCTASE"/>
    <property type="match status" value="1"/>
</dbReference>
<dbReference type="RefSeq" id="WP_070013275.1">
    <property type="nucleotide sequence ID" value="NZ_LJGS01000044.1"/>
</dbReference>
<dbReference type="OrthoDB" id="8156917at2"/>
<gene>
    <name evidence="2" type="ORF">AN215_08060</name>
</gene>
<feature type="region of interest" description="Disordered" evidence="1">
    <location>
        <begin position="204"/>
        <end position="257"/>
    </location>
</feature>
<proteinExistence type="predicted"/>
<feature type="compositionally biased region" description="Basic and acidic residues" evidence="1">
    <location>
        <begin position="211"/>
        <end position="227"/>
    </location>
</feature>